<keyword evidence="1" id="KW-0808">Transferase</keyword>
<dbReference type="Pfam" id="PF02518">
    <property type="entry name" value="HATPase_c"/>
    <property type="match status" value="1"/>
</dbReference>
<evidence type="ECO:0000313" key="6">
    <source>
        <dbReference type="Proteomes" id="UP000288623"/>
    </source>
</evidence>
<comment type="caution">
    <text evidence="5">The sequence shown here is derived from an EMBL/GenBank/DDBJ whole genome shotgun (WGS) entry which is preliminary data.</text>
</comment>
<dbReference type="CDD" id="cd16917">
    <property type="entry name" value="HATPase_UhpB-NarQ-NarX-like"/>
    <property type="match status" value="1"/>
</dbReference>
<accession>A0A433RNQ1</accession>
<dbReference type="GO" id="GO:0016301">
    <property type="term" value="F:kinase activity"/>
    <property type="evidence" value="ECO:0007669"/>
    <property type="project" value="UniProtKB-KW"/>
</dbReference>
<name>A0A433RNQ1_9BACL</name>
<dbReference type="InterPro" id="IPR036890">
    <property type="entry name" value="HATPase_C_sf"/>
</dbReference>
<keyword evidence="6" id="KW-1185">Reference proteome</keyword>
<evidence type="ECO:0000256" key="2">
    <source>
        <dbReference type="ARBA" id="ARBA00022777"/>
    </source>
</evidence>
<gene>
    <name evidence="5" type="ORF">QI30_19525</name>
</gene>
<feature type="domain" description="Histidine kinase/HSP90-like ATPase" evidence="4">
    <location>
        <begin position="3"/>
        <end position="88"/>
    </location>
</feature>
<dbReference type="Proteomes" id="UP000288623">
    <property type="component" value="Unassembled WGS sequence"/>
</dbReference>
<evidence type="ECO:0000259" key="4">
    <source>
        <dbReference type="Pfam" id="PF02518"/>
    </source>
</evidence>
<keyword evidence="2" id="KW-0418">Kinase</keyword>
<dbReference type="PANTHER" id="PTHR24421">
    <property type="entry name" value="NITRATE/NITRITE SENSOR PROTEIN NARX-RELATED"/>
    <property type="match status" value="1"/>
</dbReference>
<evidence type="ECO:0000256" key="1">
    <source>
        <dbReference type="ARBA" id="ARBA00022679"/>
    </source>
</evidence>
<sequence>NHVIAILKEAVTNTFKHAQASSIYVKAIIEHNLLVLEIEDDGIGYKRASSKKHYGIIGMIERTELLNGQFEIFRKLDKGTKIIVKIPL</sequence>
<dbReference type="InterPro" id="IPR050482">
    <property type="entry name" value="Sensor_HK_TwoCompSys"/>
</dbReference>
<organism evidence="5 6">
    <name type="scientific">Candidatus Kurthia intestinigallinarum</name>
    <dbReference type="NCBI Taxonomy" id="1562256"/>
    <lineage>
        <taxon>Bacteria</taxon>
        <taxon>Bacillati</taxon>
        <taxon>Bacillota</taxon>
        <taxon>Bacilli</taxon>
        <taxon>Bacillales</taxon>
        <taxon>Caryophanaceae</taxon>
        <taxon>Kurthia</taxon>
    </lineage>
</organism>
<dbReference type="InterPro" id="IPR003594">
    <property type="entry name" value="HATPase_dom"/>
</dbReference>
<evidence type="ECO:0000313" key="5">
    <source>
        <dbReference type="EMBL" id="RUS50034.1"/>
    </source>
</evidence>
<proteinExistence type="predicted"/>
<dbReference type="SUPFAM" id="SSF55874">
    <property type="entry name" value="ATPase domain of HSP90 chaperone/DNA topoisomerase II/histidine kinase"/>
    <property type="match status" value="1"/>
</dbReference>
<reference evidence="5 6" key="1">
    <citation type="submission" date="2014-11" db="EMBL/GenBank/DDBJ databases">
        <title>Genome sequence and analysis of novel Kurthia sp.</title>
        <authorList>
            <person name="Lawson J.N."/>
            <person name="Gonzalez J.E."/>
            <person name="Rinauldi L."/>
            <person name="Xuan Z."/>
            <person name="Firman A."/>
            <person name="Shaddox L."/>
            <person name="Trudeau A."/>
            <person name="Shah S."/>
            <person name="Reiman D."/>
        </authorList>
    </citation>
    <scope>NUCLEOTIDE SEQUENCE [LARGE SCALE GENOMIC DNA]</scope>
    <source>
        <strain evidence="5 6">3B1D</strain>
    </source>
</reference>
<feature type="non-terminal residue" evidence="5">
    <location>
        <position position="1"/>
    </location>
</feature>
<dbReference type="RefSeq" id="WP_370323647.1">
    <property type="nucleotide sequence ID" value="NZ_JTFC01000170.1"/>
</dbReference>
<dbReference type="EMBL" id="JTFC01000170">
    <property type="protein sequence ID" value="RUS50034.1"/>
    <property type="molecule type" value="Genomic_DNA"/>
</dbReference>
<dbReference type="GO" id="GO:0000160">
    <property type="term" value="P:phosphorelay signal transduction system"/>
    <property type="evidence" value="ECO:0007669"/>
    <property type="project" value="UniProtKB-KW"/>
</dbReference>
<dbReference type="PANTHER" id="PTHR24421:SF55">
    <property type="entry name" value="SENSOR HISTIDINE KINASE YDFH"/>
    <property type="match status" value="1"/>
</dbReference>
<keyword evidence="3" id="KW-0902">Two-component regulatory system</keyword>
<dbReference type="Gene3D" id="3.30.565.10">
    <property type="entry name" value="Histidine kinase-like ATPase, C-terminal domain"/>
    <property type="match status" value="1"/>
</dbReference>
<dbReference type="AlphaFoldDB" id="A0A433RNQ1"/>
<evidence type="ECO:0000256" key="3">
    <source>
        <dbReference type="ARBA" id="ARBA00023012"/>
    </source>
</evidence>
<protein>
    <recommendedName>
        <fullName evidence="4">Histidine kinase/HSP90-like ATPase domain-containing protein</fullName>
    </recommendedName>
</protein>